<feature type="transmembrane region" description="Helical" evidence="1">
    <location>
        <begin position="134"/>
        <end position="154"/>
    </location>
</feature>
<dbReference type="Proteomes" id="UP001549920">
    <property type="component" value="Unassembled WGS sequence"/>
</dbReference>
<keyword evidence="3" id="KW-1185">Reference proteome</keyword>
<proteinExistence type="predicted"/>
<organism evidence="2 3">
    <name type="scientific">Loxostege sticticalis</name>
    <name type="common">Beet webworm moth</name>
    <dbReference type="NCBI Taxonomy" id="481309"/>
    <lineage>
        <taxon>Eukaryota</taxon>
        <taxon>Metazoa</taxon>
        <taxon>Ecdysozoa</taxon>
        <taxon>Arthropoda</taxon>
        <taxon>Hexapoda</taxon>
        <taxon>Insecta</taxon>
        <taxon>Pterygota</taxon>
        <taxon>Neoptera</taxon>
        <taxon>Endopterygota</taxon>
        <taxon>Lepidoptera</taxon>
        <taxon>Glossata</taxon>
        <taxon>Ditrysia</taxon>
        <taxon>Pyraloidea</taxon>
        <taxon>Crambidae</taxon>
        <taxon>Pyraustinae</taxon>
        <taxon>Loxostege</taxon>
    </lineage>
</organism>
<feature type="transmembrane region" description="Helical" evidence="1">
    <location>
        <begin position="249"/>
        <end position="268"/>
    </location>
</feature>
<accession>A0ABR3HI82</accession>
<sequence>MDINIMRKRMFMIATVITATLLLFVPKVIGYLGDDCNRKTLRFTHALFISCLIKLVQYFVDLHYVFKSGNTSIKYFKIYEQIDDVLGMMYNSVIKSKVLTETVSVCVFVIVTLFVSFVTWSAIEGYAVHSVHTIDYILIFINTLTVIEICSNVIQVEYRLKTIGDILQDFYSSAYLLPVANLVLDKNWLYYSKDKSSERRHIDQSKFLETNHFNDLIWLNKCYMLLIRQTEYINETFGARILIYNFNQLFHIVTFTNLAIRFFMGVMFSEYPTILYGLGATCMLFTISSSVNIFWLVYRCQQSYEQRTTIISIADHILAETNISEPMRRTLTVFRNLVYSRPIQFSAMKFYPLTYSLMVSFASVVTTFTIIMLQNLK</sequence>
<gene>
    <name evidence="2" type="ORF">ABMA27_006273</name>
</gene>
<keyword evidence="1" id="KW-0472">Membrane</keyword>
<protein>
    <recommendedName>
        <fullName evidence="4">Gustatory receptor</fullName>
    </recommendedName>
</protein>
<keyword evidence="1" id="KW-0812">Transmembrane</keyword>
<feature type="transmembrane region" description="Helical" evidence="1">
    <location>
        <begin position="98"/>
        <end position="122"/>
    </location>
</feature>
<keyword evidence="1" id="KW-1133">Transmembrane helix</keyword>
<feature type="transmembrane region" description="Helical" evidence="1">
    <location>
        <begin position="350"/>
        <end position="373"/>
    </location>
</feature>
<evidence type="ECO:0000313" key="2">
    <source>
        <dbReference type="EMBL" id="KAL0870119.1"/>
    </source>
</evidence>
<evidence type="ECO:0000256" key="1">
    <source>
        <dbReference type="SAM" id="Phobius"/>
    </source>
</evidence>
<comment type="caution">
    <text evidence="2">The sequence shown here is derived from an EMBL/GenBank/DDBJ whole genome shotgun (WGS) entry which is preliminary data.</text>
</comment>
<dbReference type="EMBL" id="JBEUOH010000019">
    <property type="protein sequence ID" value="KAL0870119.1"/>
    <property type="molecule type" value="Genomic_DNA"/>
</dbReference>
<evidence type="ECO:0008006" key="4">
    <source>
        <dbReference type="Google" id="ProtNLM"/>
    </source>
</evidence>
<feature type="transmembrane region" description="Helical" evidence="1">
    <location>
        <begin position="274"/>
        <end position="298"/>
    </location>
</feature>
<evidence type="ECO:0000313" key="3">
    <source>
        <dbReference type="Proteomes" id="UP001549920"/>
    </source>
</evidence>
<name>A0ABR3HI82_LOXSC</name>
<reference evidence="2 3" key="1">
    <citation type="submission" date="2024-06" db="EMBL/GenBank/DDBJ databases">
        <title>A chromosome-level genome assembly of beet webworm, Loxostege sticticalis.</title>
        <authorList>
            <person name="Zhang Y."/>
        </authorList>
    </citation>
    <scope>NUCLEOTIDE SEQUENCE [LARGE SCALE GENOMIC DNA]</scope>
    <source>
        <strain evidence="2">AQ026</strain>
        <tissue evidence="2">Whole body</tissue>
    </source>
</reference>